<proteinExistence type="predicted"/>
<evidence type="ECO:0000256" key="1">
    <source>
        <dbReference type="SAM" id="Coils"/>
    </source>
</evidence>
<keyword evidence="3" id="KW-1185">Reference proteome</keyword>
<feature type="coiled-coil region" evidence="1">
    <location>
        <begin position="61"/>
        <end position="88"/>
    </location>
</feature>
<feature type="compositionally biased region" description="Polar residues" evidence="2">
    <location>
        <begin position="126"/>
        <end position="137"/>
    </location>
</feature>
<keyword evidence="1" id="KW-0175">Coiled coil</keyword>
<dbReference type="Proteomes" id="UP000887566">
    <property type="component" value="Unplaced"/>
</dbReference>
<accession>A0A914WWR8</accession>
<protein>
    <submittedName>
        <fullName evidence="4">Kinesin</fullName>
    </submittedName>
</protein>
<name>A0A914WWR8_9BILA</name>
<evidence type="ECO:0000256" key="2">
    <source>
        <dbReference type="SAM" id="MobiDB-lite"/>
    </source>
</evidence>
<evidence type="ECO:0000313" key="3">
    <source>
        <dbReference type="Proteomes" id="UP000887566"/>
    </source>
</evidence>
<dbReference type="WBParaSite" id="PSAMB.scaffold5409size11769.g26564.t1">
    <property type="protein sequence ID" value="PSAMB.scaffold5409size11769.g26564.t1"/>
    <property type="gene ID" value="PSAMB.scaffold5409size11769.g26564"/>
</dbReference>
<sequence length="151" mass="17203">MMDDKALMSVIVTREQANSFDEAELRDRCVLLLEQLNACWSSLFSSREEVYAVREESCTAREELETARKDAKAQVEAVEQRYRLLAVEHEVLETDYRMLRNELRTRVQVRHQAVATPDGVGAEGGQSLTHRMPSITSAAPPRPESEMTKSY</sequence>
<organism evidence="3 4">
    <name type="scientific">Plectus sambesii</name>
    <dbReference type="NCBI Taxonomy" id="2011161"/>
    <lineage>
        <taxon>Eukaryota</taxon>
        <taxon>Metazoa</taxon>
        <taxon>Ecdysozoa</taxon>
        <taxon>Nematoda</taxon>
        <taxon>Chromadorea</taxon>
        <taxon>Plectida</taxon>
        <taxon>Plectina</taxon>
        <taxon>Plectoidea</taxon>
        <taxon>Plectidae</taxon>
        <taxon>Plectus</taxon>
    </lineage>
</organism>
<feature type="region of interest" description="Disordered" evidence="2">
    <location>
        <begin position="115"/>
        <end position="151"/>
    </location>
</feature>
<evidence type="ECO:0000313" key="4">
    <source>
        <dbReference type="WBParaSite" id="PSAMB.scaffold5409size11769.g26564.t1"/>
    </source>
</evidence>
<dbReference type="AlphaFoldDB" id="A0A914WWR8"/>
<reference evidence="4" key="1">
    <citation type="submission" date="2022-11" db="UniProtKB">
        <authorList>
            <consortium name="WormBaseParasite"/>
        </authorList>
    </citation>
    <scope>IDENTIFICATION</scope>
</reference>